<dbReference type="PRINTS" id="PR00449">
    <property type="entry name" value="RASTRNSFRMNG"/>
</dbReference>
<keyword evidence="3" id="KW-1185">Reference proteome</keyword>
<dbReference type="InParanoid" id="A0A0V0QTV0"/>
<dbReference type="AlphaFoldDB" id="A0A0V0QTV0"/>
<dbReference type="GO" id="GO:0003924">
    <property type="term" value="F:GTPase activity"/>
    <property type="evidence" value="ECO:0007669"/>
    <property type="project" value="InterPro"/>
</dbReference>
<dbReference type="Proteomes" id="UP000054937">
    <property type="component" value="Unassembled WGS sequence"/>
</dbReference>
<name>A0A0V0QTV0_PSEPJ</name>
<dbReference type="InterPro" id="IPR001806">
    <property type="entry name" value="Small_GTPase"/>
</dbReference>
<gene>
    <name evidence="2" type="ORF">PPERSA_00653</name>
</gene>
<feature type="compositionally biased region" description="Basic residues" evidence="1">
    <location>
        <begin position="206"/>
        <end position="218"/>
    </location>
</feature>
<dbReference type="GO" id="GO:0005525">
    <property type="term" value="F:GTP binding"/>
    <property type="evidence" value="ECO:0007669"/>
    <property type="project" value="InterPro"/>
</dbReference>
<proteinExistence type="predicted"/>
<dbReference type="InterPro" id="IPR050209">
    <property type="entry name" value="Rab_GTPases_membrane_traffic"/>
</dbReference>
<dbReference type="EMBL" id="LDAU01000109">
    <property type="protein sequence ID" value="KRX05352.1"/>
    <property type="molecule type" value="Genomic_DNA"/>
</dbReference>
<keyword evidence="2" id="KW-0378">Hydrolase</keyword>
<accession>A0A0V0QTV0</accession>
<evidence type="ECO:0000313" key="2">
    <source>
        <dbReference type="EMBL" id="KRX05352.1"/>
    </source>
</evidence>
<dbReference type="PROSITE" id="PS51419">
    <property type="entry name" value="RAB"/>
    <property type="match status" value="1"/>
</dbReference>
<evidence type="ECO:0000256" key="1">
    <source>
        <dbReference type="SAM" id="MobiDB-lite"/>
    </source>
</evidence>
<sequence length="218" mass="25733">MNISLNILSNMQEIDFSQQSSQSYDNFITQYKLDELEQNKLLEISNVKQNVQFKVLIAGLDCFTKYIEINQAKVKLNIWDPRGQDLQAILQRDLYQNAQAVIFMYAQNEFKSFSKIEEFIEDAQSKVDLKETYSVLLANKTDLKKQVSDKLSKKLCKQYELEAFIKTMAIDEQQRDDFYKHLAETLLLRVDQKHKNQDKQNENIKISKKKKKKKKNKC</sequence>
<protein>
    <submittedName>
        <fullName evidence="2">p-loop containing nucleoside triphosphate hydrolase</fullName>
    </submittedName>
</protein>
<feature type="region of interest" description="Disordered" evidence="1">
    <location>
        <begin position="194"/>
        <end position="218"/>
    </location>
</feature>
<evidence type="ECO:0000313" key="3">
    <source>
        <dbReference type="Proteomes" id="UP000054937"/>
    </source>
</evidence>
<dbReference type="SMART" id="SM00175">
    <property type="entry name" value="RAB"/>
    <property type="match status" value="1"/>
</dbReference>
<comment type="caution">
    <text evidence="2">The sequence shown here is derived from an EMBL/GenBank/DDBJ whole genome shotgun (WGS) entry which is preliminary data.</text>
</comment>
<dbReference type="InterPro" id="IPR027417">
    <property type="entry name" value="P-loop_NTPase"/>
</dbReference>
<dbReference type="SMART" id="SM00173">
    <property type="entry name" value="RAS"/>
    <property type="match status" value="1"/>
</dbReference>
<dbReference type="Gene3D" id="3.40.50.300">
    <property type="entry name" value="P-loop containing nucleotide triphosphate hydrolases"/>
    <property type="match status" value="1"/>
</dbReference>
<reference evidence="2 3" key="1">
    <citation type="journal article" date="2015" name="Sci. Rep.">
        <title>Genome of the facultative scuticociliatosis pathogen Pseudocohnilembus persalinus provides insight into its virulence through horizontal gene transfer.</title>
        <authorList>
            <person name="Xiong J."/>
            <person name="Wang G."/>
            <person name="Cheng J."/>
            <person name="Tian M."/>
            <person name="Pan X."/>
            <person name="Warren A."/>
            <person name="Jiang C."/>
            <person name="Yuan D."/>
            <person name="Miao W."/>
        </authorList>
    </citation>
    <scope>NUCLEOTIDE SEQUENCE [LARGE SCALE GENOMIC DNA]</scope>
    <source>
        <strain evidence="2">36N120E</strain>
    </source>
</reference>
<dbReference type="SUPFAM" id="SSF52540">
    <property type="entry name" value="P-loop containing nucleoside triphosphate hydrolases"/>
    <property type="match status" value="1"/>
</dbReference>
<dbReference type="PANTHER" id="PTHR47979">
    <property type="entry name" value="DRAB11-RELATED"/>
    <property type="match status" value="1"/>
</dbReference>
<dbReference type="Pfam" id="PF00071">
    <property type="entry name" value="Ras"/>
    <property type="match status" value="1"/>
</dbReference>
<organism evidence="2 3">
    <name type="scientific">Pseudocohnilembus persalinus</name>
    <name type="common">Ciliate</name>
    <dbReference type="NCBI Taxonomy" id="266149"/>
    <lineage>
        <taxon>Eukaryota</taxon>
        <taxon>Sar</taxon>
        <taxon>Alveolata</taxon>
        <taxon>Ciliophora</taxon>
        <taxon>Intramacronucleata</taxon>
        <taxon>Oligohymenophorea</taxon>
        <taxon>Scuticociliatia</taxon>
        <taxon>Philasterida</taxon>
        <taxon>Pseudocohnilembidae</taxon>
        <taxon>Pseudocohnilembus</taxon>
    </lineage>
</organism>